<evidence type="ECO:0000256" key="1">
    <source>
        <dbReference type="SAM" id="MobiDB-lite"/>
    </source>
</evidence>
<dbReference type="Proteomes" id="UP001215598">
    <property type="component" value="Unassembled WGS sequence"/>
</dbReference>
<evidence type="ECO:0000313" key="3">
    <source>
        <dbReference type="Proteomes" id="UP001215598"/>
    </source>
</evidence>
<comment type="caution">
    <text evidence="2">The sequence shown here is derived from an EMBL/GenBank/DDBJ whole genome shotgun (WGS) entry which is preliminary data.</text>
</comment>
<dbReference type="AlphaFoldDB" id="A0AAD7JFC1"/>
<gene>
    <name evidence="2" type="ORF">B0H16DRAFT_1883769</name>
</gene>
<evidence type="ECO:0000313" key="2">
    <source>
        <dbReference type="EMBL" id="KAJ7763439.1"/>
    </source>
</evidence>
<name>A0AAD7JFC1_9AGAR</name>
<sequence>MSFPPVQLFDTHLAQEQAQQTNLTVYSYDLCGLMQLPWPTQNGVLLTPIELVELVEAEGIHWPCFCSRINNGPLSSRILVEGGACYAYCHYAPSRCSFFVSLNAIYQLTSFTHEYTTPLLSSFPYTRPLFQSFLLDTTRSPDNPGGPLSLRGYFGDFDAGTQQHIRRKIHIFETFTLHGRPGPLHWRLPQRSLSNAATQTKPETGEENAETQAGSEGSETDVDEAAEDPVNGLETIHANAVERDFMLRLFSGEGMTTADFGPVMHQCSSCKKVFLCRLCHGHVCVV</sequence>
<keyword evidence="3" id="KW-1185">Reference proteome</keyword>
<proteinExistence type="predicted"/>
<protein>
    <submittedName>
        <fullName evidence="2">Uncharacterized protein</fullName>
    </submittedName>
</protein>
<feature type="region of interest" description="Disordered" evidence="1">
    <location>
        <begin position="195"/>
        <end position="225"/>
    </location>
</feature>
<accession>A0AAD7JFC1</accession>
<dbReference type="EMBL" id="JARKIB010000030">
    <property type="protein sequence ID" value="KAJ7763439.1"/>
    <property type="molecule type" value="Genomic_DNA"/>
</dbReference>
<reference evidence="2" key="1">
    <citation type="submission" date="2023-03" db="EMBL/GenBank/DDBJ databases">
        <title>Massive genome expansion in bonnet fungi (Mycena s.s.) driven by repeated elements and novel gene families across ecological guilds.</title>
        <authorList>
            <consortium name="Lawrence Berkeley National Laboratory"/>
            <person name="Harder C.B."/>
            <person name="Miyauchi S."/>
            <person name="Viragh M."/>
            <person name="Kuo A."/>
            <person name="Thoen E."/>
            <person name="Andreopoulos B."/>
            <person name="Lu D."/>
            <person name="Skrede I."/>
            <person name="Drula E."/>
            <person name="Henrissat B."/>
            <person name="Morin E."/>
            <person name="Kohler A."/>
            <person name="Barry K."/>
            <person name="LaButti K."/>
            <person name="Morin E."/>
            <person name="Salamov A."/>
            <person name="Lipzen A."/>
            <person name="Mereny Z."/>
            <person name="Hegedus B."/>
            <person name="Baldrian P."/>
            <person name="Stursova M."/>
            <person name="Weitz H."/>
            <person name="Taylor A."/>
            <person name="Grigoriev I.V."/>
            <person name="Nagy L.G."/>
            <person name="Martin F."/>
            <person name="Kauserud H."/>
        </authorList>
    </citation>
    <scope>NUCLEOTIDE SEQUENCE</scope>
    <source>
        <strain evidence="2">CBHHK182m</strain>
    </source>
</reference>
<organism evidence="2 3">
    <name type="scientific">Mycena metata</name>
    <dbReference type="NCBI Taxonomy" id="1033252"/>
    <lineage>
        <taxon>Eukaryota</taxon>
        <taxon>Fungi</taxon>
        <taxon>Dikarya</taxon>
        <taxon>Basidiomycota</taxon>
        <taxon>Agaricomycotina</taxon>
        <taxon>Agaricomycetes</taxon>
        <taxon>Agaricomycetidae</taxon>
        <taxon>Agaricales</taxon>
        <taxon>Marasmiineae</taxon>
        <taxon>Mycenaceae</taxon>
        <taxon>Mycena</taxon>
    </lineage>
</organism>